<dbReference type="EMBL" id="JAGYWB010000007">
    <property type="protein sequence ID" value="KAI0516488.1"/>
    <property type="molecule type" value="Genomic_DNA"/>
</dbReference>
<sequence>MAANRFCGRSGEFIEENGKCDCSVTDFPFTREPALFRFSLACEAELIVDLTLH</sequence>
<proteinExistence type="predicted"/>
<dbReference type="Proteomes" id="UP000829196">
    <property type="component" value="Unassembled WGS sequence"/>
</dbReference>
<organism evidence="1 2">
    <name type="scientific">Dendrobium nobile</name>
    <name type="common">Orchid</name>
    <dbReference type="NCBI Taxonomy" id="94219"/>
    <lineage>
        <taxon>Eukaryota</taxon>
        <taxon>Viridiplantae</taxon>
        <taxon>Streptophyta</taxon>
        <taxon>Embryophyta</taxon>
        <taxon>Tracheophyta</taxon>
        <taxon>Spermatophyta</taxon>
        <taxon>Magnoliopsida</taxon>
        <taxon>Liliopsida</taxon>
        <taxon>Asparagales</taxon>
        <taxon>Orchidaceae</taxon>
        <taxon>Epidendroideae</taxon>
        <taxon>Malaxideae</taxon>
        <taxon>Dendrobiinae</taxon>
        <taxon>Dendrobium</taxon>
    </lineage>
</organism>
<gene>
    <name evidence="1" type="ORF">KFK09_009163</name>
</gene>
<keyword evidence="2" id="KW-1185">Reference proteome</keyword>
<protein>
    <submittedName>
        <fullName evidence="1">Uncharacterized protein</fullName>
    </submittedName>
</protein>
<comment type="caution">
    <text evidence="1">The sequence shown here is derived from an EMBL/GenBank/DDBJ whole genome shotgun (WGS) entry which is preliminary data.</text>
</comment>
<accession>A0A8T3BPZ2</accession>
<evidence type="ECO:0000313" key="2">
    <source>
        <dbReference type="Proteomes" id="UP000829196"/>
    </source>
</evidence>
<reference evidence="1" key="1">
    <citation type="journal article" date="2022" name="Front. Genet.">
        <title>Chromosome-Scale Assembly of the Dendrobium nobile Genome Provides Insights Into the Molecular Mechanism of the Biosynthesis of the Medicinal Active Ingredient of Dendrobium.</title>
        <authorList>
            <person name="Xu Q."/>
            <person name="Niu S.-C."/>
            <person name="Li K.-L."/>
            <person name="Zheng P.-J."/>
            <person name="Zhang X.-J."/>
            <person name="Jia Y."/>
            <person name="Liu Y."/>
            <person name="Niu Y.-X."/>
            <person name="Yu L.-H."/>
            <person name="Chen D.-F."/>
            <person name="Zhang G.-Q."/>
        </authorList>
    </citation>
    <scope>NUCLEOTIDE SEQUENCE</scope>
    <source>
        <tissue evidence="1">Leaf</tissue>
    </source>
</reference>
<name>A0A8T3BPZ2_DENNO</name>
<dbReference type="AlphaFoldDB" id="A0A8T3BPZ2"/>
<evidence type="ECO:0000313" key="1">
    <source>
        <dbReference type="EMBL" id="KAI0516488.1"/>
    </source>
</evidence>